<evidence type="ECO:0000313" key="1">
    <source>
        <dbReference type="EMBL" id="MDQ0462509.1"/>
    </source>
</evidence>
<gene>
    <name evidence="1" type="ORF">QO010_000257</name>
</gene>
<dbReference type="SUPFAM" id="SSF52309">
    <property type="entry name" value="N-(deoxy)ribosyltransferase-like"/>
    <property type="match status" value="1"/>
</dbReference>
<dbReference type="EMBL" id="JAUSVS010000001">
    <property type="protein sequence ID" value="MDQ0462509.1"/>
    <property type="molecule type" value="Genomic_DNA"/>
</dbReference>
<dbReference type="Pfam" id="PF05014">
    <property type="entry name" value="Nuc_deoxyrib_tr"/>
    <property type="match status" value="1"/>
</dbReference>
<dbReference type="Proteomes" id="UP001228905">
    <property type="component" value="Unassembled WGS sequence"/>
</dbReference>
<dbReference type="InterPro" id="IPR007710">
    <property type="entry name" value="Nucleoside_deoxyribTrfase"/>
</dbReference>
<dbReference type="Gene3D" id="3.40.50.450">
    <property type="match status" value="1"/>
</dbReference>
<reference evidence="1 2" key="1">
    <citation type="submission" date="2023-07" db="EMBL/GenBank/DDBJ databases">
        <title>Genomic Encyclopedia of Type Strains, Phase IV (KMG-IV): sequencing the most valuable type-strain genomes for metagenomic binning, comparative biology and taxonomic classification.</title>
        <authorList>
            <person name="Goeker M."/>
        </authorList>
    </citation>
    <scope>NUCLEOTIDE SEQUENCE [LARGE SCALE GENOMIC DNA]</scope>
    <source>
        <strain evidence="1 2">DSM 18695</strain>
    </source>
</reference>
<organism evidence="1 2">
    <name type="scientific">Caulobacter ginsengisoli</name>
    <dbReference type="NCBI Taxonomy" id="400775"/>
    <lineage>
        <taxon>Bacteria</taxon>
        <taxon>Pseudomonadati</taxon>
        <taxon>Pseudomonadota</taxon>
        <taxon>Alphaproteobacteria</taxon>
        <taxon>Caulobacterales</taxon>
        <taxon>Caulobacteraceae</taxon>
        <taxon>Caulobacter</taxon>
    </lineage>
</organism>
<proteinExistence type="predicted"/>
<comment type="caution">
    <text evidence="1">The sequence shown here is derived from an EMBL/GenBank/DDBJ whole genome shotgun (WGS) entry which is preliminary data.</text>
</comment>
<accession>A0ABU0INC3</accession>
<evidence type="ECO:0000313" key="2">
    <source>
        <dbReference type="Proteomes" id="UP001228905"/>
    </source>
</evidence>
<keyword evidence="2" id="KW-1185">Reference proteome</keyword>
<protein>
    <submittedName>
        <fullName evidence="1">Nucleoside 2-deoxyribosyltransferase</fullName>
    </submittedName>
</protein>
<name>A0ABU0INC3_9CAUL</name>
<sequence>MFNDRERIFNLQIAGALEMNLDIFLPQRDGTLLVNMIAAGVPAVVAEQRVFQQDCEAMRRSEILIAVLDGGHIDEGVAFEIGFMCALGRVCVGLQTDVRRALPSGNNPMLIGGLSKIFSDLEGLTAWVQGIPREQDAKRG</sequence>